<sequence>MAQPYGFNSPQHPQQEHPQHVYKLHKALYGLKQALQSSYYTLRDYLLEYGFSNAKFDTSVFTYVSVFSGPC</sequence>
<comment type="caution">
    <text evidence="1">The sequence shown here is derived from an EMBL/GenBank/DDBJ whole genome shotgun (WGS) entry which is preliminary data.</text>
</comment>
<name>A0A371F3Z5_MUCPR</name>
<evidence type="ECO:0000313" key="2">
    <source>
        <dbReference type="Proteomes" id="UP000257109"/>
    </source>
</evidence>
<protein>
    <recommendedName>
        <fullName evidence="3">Reverse transcriptase Ty1/copia-type domain-containing protein</fullName>
    </recommendedName>
</protein>
<gene>
    <name evidence="1" type="ORF">CR513_47435</name>
</gene>
<accession>A0A371F3Z5</accession>
<keyword evidence="2" id="KW-1185">Reference proteome</keyword>
<reference evidence="1" key="1">
    <citation type="submission" date="2018-05" db="EMBL/GenBank/DDBJ databases">
        <title>Draft genome of Mucuna pruriens seed.</title>
        <authorList>
            <person name="Nnadi N.E."/>
            <person name="Vos R."/>
            <person name="Hasami M.H."/>
            <person name="Devisetty U.K."/>
            <person name="Aguiy J.C."/>
        </authorList>
    </citation>
    <scope>NUCLEOTIDE SEQUENCE [LARGE SCALE GENOMIC DNA]</scope>
    <source>
        <strain evidence="1">JCA_2017</strain>
    </source>
</reference>
<evidence type="ECO:0000313" key="1">
    <source>
        <dbReference type="EMBL" id="RDX73009.1"/>
    </source>
</evidence>
<feature type="non-terminal residue" evidence="1">
    <location>
        <position position="1"/>
    </location>
</feature>
<organism evidence="1 2">
    <name type="scientific">Mucuna pruriens</name>
    <name type="common">Velvet bean</name>
    <name type="synonym">Dolichos pruriens</name>
    <dbReference type="NCBI Taxonomy" id="157652"/>
    <lineage>
        <taxon>Eukaryota</taxon>
        <taxon>Viridiplantae</taxon>
        <taxon>Streptophyta</taxon>
        <taxon>Embryophyta</taxon>
        <taxon>Tracheophyta</taxon>
        <taxon>Spermatophyta</taxon>
        <taxon>Magnoliopsida</taxon>
        <taxon>eudicotyledons</taxon>
        <taxon>Gunneridae</taxon>
        <taxon>Pentapetalae</taxon>
        <taxon>rosids</taxon>
        <taxon>fabids</taxon>
        <taxon>Fabales</taxon>
        <taxon>Fabaceae</taxon>
        <taxon>Papilionoideae</taxon>
        <taxon>50 kb inversion clade</taxon>
        <taxon>NPAAA clade</taxon>
        <taxon>indigoferoid/millettioid clade</taxon>
        <taxon>Phaseoleae</taxon>
        <taxon>Mucuna</taxon>
    </lineage>
</organism>
<proteinExistence type="predicted"/>
<dbReference type="AlphaFoldDB" id="A0A371F3Z5"/>
<dbReference type="EMBL" id="QJKJ01010689">
    <property type="protein sequence ID" value="RDX73009.1"/>
    <property type="molecule type" value="Genomic_DNA"/>
</dbReference>
<dbReference type="Proteomes" id="UP000257109">
    <property type="component" value="Unassembled WGS sequence"/>
</dbReference>
<evidence type="ECO:0008006" key="3">
    <source>
        <dbReference type="Google" id="ProtNLM"/>
    </source>
</evidence>